<comment type="caution">
    <text evidence="1">The sequence shown here is derived from an EMBL/GenBank/DDBJ whole genome shotgun (WGS) entry which is preliminary data.</text>
</comment>
<proteinExistence type="predicted"/>
<reference evidence="2" key="1">
    <citation type="submission" date="2018-09" db="EMBL/GenBank/DDBJ databases">
        <authorList>
            <person name="Livingstone P.G."/>
            <person name="Whitworth D.E."/>
        </authorList>
    </citation>
    <scope>NUCLEOTIDE SEQUENCE [LARGE SCALE GENOMIC DNA]</scope>
    <source>
        <strain evidence="2">AB050A</strain>
    </source>
</reference>
<accession>A0A3A8Q015</accession>
<gene>
    <name evidence="1" type="ORF">D7W81_22810</name>
</gene>
<protein>
    <submittedName>
        <fullName evidence="1">Uncharacterized protein</fullName>
    </submittedName>
</protein>
<dbReference type="OrthoDB" id="3458614at2"/>
<keyword evidence="2" id="KW-1185">Reference proteome</keyword>
<sequence length="318" mass="35490">MGKVLHIIASCTDRKHLPVPEALRLRCIRGAETEARANTWWQRLTSHKHPQGPAHQLYAGEHWSVVLGLSEAARENGFNSSLWIASAGYGLIPQEAQVRPYSATFARGQPDSVVRGSENKDTSEQLQRWWKTLSSHAGPAHGPPRTLHQLACAQPQANILIVASPLYVAAIADDLEFAAKDLQHPERLLVVSSPASLSKGTLAPHWIPSSAHHQQRLGGSRLGLHARVAREILQGARGSYLNATEVQVRYQKLIKKSGPLRQYNRQLMTDDEVRGFIRQVMDEGTKSWSAALKQLRARQFACEQHRFKSLFVQIQENP</sequence>
<organism evidence="1 2">
    <name type="scientific">Corallococcus aberystwythensis</name>
    <dbReference type="NCBI Taxonomy" id="2316722"/>
    <lineage>
        <taxon>Bacteria</taxon>
        <taxon>Pseudomonadati</taxon>
        <taxon>Myxococcota</taxon>
        <taxon>Myxococcia</taxon>
        <taxon>Myxococcales</taxon>
        <taxon>Cystobacterineae</taxon>
        <taxon>Myxococcaceae</taxon>
        <taxon>Corallococcus</taxon>
    </lineage>
</organism>
<evidence type="ECO:0000313" key="2">
    <source>
        <dbReference type="Proteomes" id="UP000267003"/>
    </source>
</evidence>
<dbReference type="AlphaFoldDB" id="A0A3A8Q015"/>
<dbReference type="EMBL" id="RAWK01000139">
    <property type="protein sequence ID" value="RKH62086.1"/>
    <property type="molecule type" value="Genomic_DNA"/>
</dbReference>
<evidence type="ECO:0000313" key="1">
    <source>
        <dbReference type="EMBL" id="RKH62086.1"/>
    </source>
</evidence>
<dbReference type="Proteomes" id="UP000267003">
    <property type="component" value="Unassembled WGS sequence"/>
</dbReference>
<name>A0A3A8Q015_9BACT</name>